<accession>A0ABD7HM87</accession>
<comment type="caution">
    <text evidence="1">The sequence shown here is derived from an EMBL/GenBank/DDBJ whole genome shotgun (WGS) entry which is preliminary data.</text>
</comment>
<dbReference type="Proteomes" id="UP000284557">
    <property type="component" value="Unassembled WGS sequence"/>
</dbReference>
<proteinExistence type="predicted"/>
<reference evidence="1 2" key="1">
    <citation type="submission" date="2018-08" db="EMBL/GenBank/DDBJ databases">
        <title>Linezolid Resistance in Mycobacterium abscessus: MIC Distribution and Comprehensive Investigation of Resistance Mechanisms.</title>
        <authorList>
            <person name="Ye M."/>
            <person name="Xu L."/>
            <person name="Zou Y."/>
            <person name="Li B."/>
            <person name="Guo Q."/>
            <person name="Zhang Y."/>
            <person name="Zhan M."/>
            <person name="Xu B."/>
            <person name="Yu F."/>
            <person name="Zhang Z."/>
            <person name="Chu H."/>
        </authorList>
    </citation>
    <scope>NUCLEOTIDE SEQUENCE [LARGE SCALE GENOMIC DNA]</scope>
    <source>
        <strain evidence="1 2">G143</strain>
    </source>
</reference>
<protein>
    <submittedName>
        <fullName evidence="1">Uncharacterized protein</fullName>
    </submittedName>
</protein>
<evidence type="ECO:0000313" key="1">
    <source>
        <dbReference type="EMBL" id="RIT36777.1"/>
    </source>
</evidence>
<evidence type="ECO:0000313" key="2">
    <source>
        <dbReference type="Proteomes" id="UP000284557"/>
    </source>
</evidence>
<dbReference type="EMBL" id="QXBN01000012">
    <property type="protein sequence ID" value="RIT36777.1"/>
    <property type="molecule type" value="Genomic_DNA"/>
</dbReference>
<dbReference type="AlphaFoldDB" id="A0ABD7HM87"/>
<gene>
    <name evidence="1" type="ORF">D2E76_16095</name>
</gene>
<sequence length="252" mass="28287">MIIYVRAHADSPLAHVALSESLQRVVEMHLKGYLPFDATVWLNSDLPELGMWVLAEKSTHLRMHRSVYPGWIRLTRTAAKYARTGRLTNTSPEATYYIGNVPGFDEIHSTIVISHPDPTVTVGIIANSVHIPDHNGQYTFDPFTVIDLNHYTAPESATRNQVQQAHAMINGVALLTHGYSEGRKQFVADNIDKYAIVFGEDDIDFFRQLRSRESEYAHARAHEILGKITDATHGAVSDALGLDGDDDWRHEE</sequence>
<name>A0ABD7HM87_9MYCO</name>
<dbReference type="RefSeq" id="WP_119596433.1">
    <property type="nucleotide sequence ID" value="NZ_QXBN01000012.1"/>
</dbReference>
<organism evidence="1 2">
    <name type="scientific">Mycobacteroides abscessus</name>
    <dbReference type="NCBI Taxonomy" id="36809"/>
    <lineage>
        <taxon>Bacteria</taxon>
        <taxon>Bacillati</taxon>
        <taxon>Actinomycetota</taxon>
        <taxon>Actinomycetes</taxon>
        <taxon>Mycobacteriales</taxon>
        <taxon>Mycobacteriaceae</taxon>
        <taxon>Mycobacteroides</taxon>
    </lineage>
</organism>